<dbReference type="RefSeq" id="WP_242377100.1">
    <property type="nucleotide sequence ID" value="NZ_JAKRKC020000001.1"/>
</dbReference>
<dbReference type="EMBL" id="JAKRKC020000001">
    <property type="protein sequence ID" value="MCK2212395.1"/>
    <property type="molecule type" value="Genomic_DNA"/>
</dbReference>
<dbReference type="GO" id="GO:0008483">
    <property type="term" value="F:transaminase activity"/>
    <property type="evidence" value="ECO:0007669"/>
    <property type="project" value="UniProtKB-KW"/>
</dbReference>
<keyword evidence="6" id="KW-0032">Aminotransferase</keyword>
<dbReference type="PIRSF" id="PIRSF001434">
    <property type="entry name" value="CGS"/>
    <property type="match status" value="1"/>
</dbReference>
<evidence type="ECO:0000256" key="4">
    <source>
        <dbReference type="ARBA" id="ARBA00022898"/>
    </source>
</evidence>
<comment type="cofactor">
    <cofactor evidence="1 5">
        <name>pyridoxal 5'-phosphate</name>
        <dbReference type="ChEBI" id="CHEBI:597326"/>
    </cofactor>
</comment>
<comment type="similarity">
    <text evidence="2 5">Belongs to the trans-sulfuration enzymes family.</text>
</comment>
<dbReference type="CDD" id="cd00614">
    <property type="entry name" value="CGS_like"/>
    <property type="match status" value="1"/>
</dbReference>
<dbReference type="NCBIfam" id="TIGR01326">
    <property type="entry name" value="OAH_OAS_sulfhy"/>
    <property type="match status" value="1"/>
</dbReference>
<dbReference type="InterPro" id="IPR015422">
    <property type="entry name" value="PyrdxlP-dep_Trfase_small"/>
</dbReference>
<protein>
    <submittedName>
        <fullName evidence="6">Aminotransferase class I/II-fold pyridoxal phosphate-dependent enzyme</fullName>
    </submittedName>
</protein>
<evidence type="ECO:0000256" key="5">
    <source>
        <dbReference type="RuleBase" id="RU362118"/>
    </source>
</evidence>
<dbReference type="PANTHER" id="PTHR43797:SF2">
    <property type="entry name" value="HOMOCYSTEINE_CYSTEINE SYNTHASE"/>
    <property type="match status" value="1"/>
</dbReference>
<proteinExistence type="inferred from homology"/>
<keyword evidence="7" id="KW-1185">Reference proteome</keyword>
<evidence type="ECO:0000256" key="2">
    <source>
        <dbReference type="ARBA" id="ARBA00009077"/>
    </source>
</evidence>
<evidence type="ECO:0000256" key="3">
    <source>
        <dbReference type="ARBA" id="ARBA00022679"/>
    </source>
</evidence>
<dbReference type="InterPro" id="IPR000277">
    <property type="entry name" value="Cys/Met-Metab_PyrdxlP-dep_enz"/>
</dbReference>
<dbReference type="InterPro" id="IPR015421">
    <property type="entry name" value="PyrdxlP-dep_Trfase_major"/>
</dbReference>
<keyword evidence="4 5" id="KW-0663">Pyridoxal phosphate</keyword>
<gene>
    <name evidence="6" type="ORF">MF672_001060</name>
</gene>
<accession>A0ABT0FJB0</accession>
<dbReference type="PANTHER" id="PTHR43797">
    <property type="entry name" value="HOMOCYSTEINE/CYSTEINE SYNTHASE"/>
    <property type="match status" value="1"/>
</dbReference>
<comment type="caution">
    <text evidence="6">The sequence shown here is derived from an EMBL/GenBank/DDBJ whole genome shotgun (WGS) entry which is preliminary data.</text>
</comment>
<dbReference type="Pfam" id="PF01053">
    <property type="entry name" value="Cys_Met_Meta_PP"/>
    <property type="match status" value="1"/>
</dbReference>
<name>A0ABT0FJB0_9ACTN</name>
<dbReference type="InterPro" id="IPR015424">
    <property type="entry name" value="PyrdxlP-dep_Trfase"/>
</dbReference>
<evidence type="ECO:0000256" key="1">
    <source>
        <dbReference type="ARBA" id="ARBA00001933"/>
    </source>
</evidence>
<dbReference type="Gene3D" id="3.90.1150.10">
    <property type="entry name" value="Aspartate Aminotransferase, domain 1"/>
    <property type="match status" value="1"/>
</dbReference>
<organism evidence="6 7">
    <name type="scientific">Actinomadura luzonensis</name>
    <dbReference type="NCBI Taxonomy" id="2805427"/>
    <lineage>
        <taxon>Bacteria</taxon>
        <taxon>Bacillati</taxon>
        <taxon>Actinomycetota</taxon>
        <taxon>Actinomycetes</taxon>
        <taxon>Streptosporangiales</taxon>
        <taxon>Thermomonosporaceae</taxon>
        <taxon>Actinomadura</taxon>
    </lineage>
</organism>
<evidence type="ECO:0000313" key="6">
    <source>
        <dbReference type="EMBL" id="MCK2212395.1"/>
    </source>
</evidence>
<evidence type="ECO:0000313" key="7">
    <source>
        <dbReference type="Proteomes" id="UP001317259"/>
    </source>
</evidence>
<reference evidence="6 7" key="1">
    <citation type="submission" date="2022-04" db="EMBL/GenBank/DDBJ databases">
        <title>Genome draft of Actinomadura sp. ATCC 31491.</title>
        <authorList>
            <person name="Shi X."/>
            <person name="Du Y."/>
        </authorList>
    </citation>
    <scope>NUCLEOTIDE SEQUENCE [LARGE SCALE GENOMIC DNA]</scope>
    <source>
        <strain evidence="6 7">ATCC 31491</strain>
    </source>
</reference>
<dbReference type="Gene3D" id="3.40.640.10">
    <property type="entry name" value="Type I PLP-dependent aspartate aminotransferase-like (Major domain)"/>
    <property type="match status" value="1"/>
</dbReference>
<dbReference type="SUPFAM" id="SSF53383">
    <property type="entry name" value="PLP-dependent transferases"/>
    <property type="match status" value="1"/>
</dbReference>
<dbReference type="InterPro" id="IPR006235">
    <property type="entry name" value="OAc-hSer/O-AcSer_sulfhydrylase"/>
</dbReference>
<dbReference type="Proteomes" id="UP001317259">
    <property type="component" value="Unassembled WGS sequence"/>
</dbReference>
<sequence>MPVPPKTSKPAFETRQIHVGAEPDPGTGARQVPLFQGNAFMFGSYDRAARLFALDELGPIYTRMGNPTVDVFERRIADLEGGVAAVAMASGQAAETLAIMNLAVAGDHVVSSPCLYGGSYNNLNRTLRDFGINVTFVEDPDDLDQWKAAIRPETKLLFAESIGNPKNNILDISAVAEIAHAHDVPLVVDNTAATPYLIRPLEHGADIVVHSASKFLGGHGVVIGGVVVDGGTFDFAAAGDRFPGLTEIDPSYRLSYWHKFGPGAYAVRMRAHLLRDLGPSMAPFTAWLILQGMETLSLRMERHVHNAQRVAEWLERHPGVERVNYPGLPSSPWHEAAKRYAPLGAGAVFCFVIHGGLEAGRRLVDATSIFSHAANIGDLRSLILHPATTTHSQLTEEERLRADVPPGLVRLSIGLENADDLIADLDEAFASLER</sequence>
<keyword evidence="3" id="KW-0808">Transferase</keyword>